<reference evidence="2 3" key="1">
    <citation type="journal article" date="2024" name="J Genomics">
        <title>Draft genome sequencing and assembly of Favolaschia claudopus CIRM-BRFM 2984 isolated from oak limbs.</title>
        <authorList>
            <person name="Navarro D."/>
            <person name="Drula E."/>
            <person name="Chaduli D."/>
            <person name="Cazenave R."/>
            <person name="Ahrendt S."/>
            <person name="Wang J."/>
            <person name="Lipzen A."/>
            <person name="Daum C."/>
            <person name="Barry K."/>
            <person name="Grigoriev I.V."/>
            <person name="Favel A."/>
            <person name="Rosso M.N."/>
            <person name="Martin F."/>
        </authorList>
    </citation>
    <scope>NUCLEOTIDE SEQUENCE [LARGE SCALE GENOMIC DNA]</scope>
    <source>
        <strain evidence="2 3">CIRM-BRFM 2984</strain>
    </source>
</reference>
<sequence>MPPSKKHQREAAARARAARHPPKPPTPLEEPSESQEDQRGLHNETNFPAMDLDTPSNPLPPLEPDFDLSFDDSDSECGYEGGVDHEPSDDEYLCELDRDSDFTDSDLSEFDEEMIECLKKELEALAKPTPFEKVRETKSNKEWAKAEANRGLGYNGHSERTTFRRNAEARERETKRKAAKMSKDPQIVMMRNMFAAKPRPATPAPARPSSPVLPEETEMSPADMVDYQSDHSDSESEDGNDGDDEHGPEDENAAASSSSAAVPPRKRCKLDVPVRQERRQKQEARQLEFKKALNDIQQHIKSKKTKFVSGKNSLQEYRARAIQSYLIMVVKRGRLTVEASERAAESQGFAAKWGGRSVRQWTRVWIASRQLPISRQGRHAKVFSLLDDPAIKAELRAYVRTNKWAMDPARLQEFTAGKLIPAAADKYLKQLVHEEMPRGLKKYLETEIFPRAQLKVGTKGISLKTAERWLHKEGFKYIHHKKGLYFDGHDRPDVVDYRQNTFLPQMHQHSRRLVRYVVGDVGQELFITPDNYVERRLVLLSHDEMTAQTNDGQGKSWVLEDQHVLRKKGVGRGLHRSDVICSTVGHIPEAGEMIEYGKNYDGYWTGEKFVIQLGKRIIPSFEERHGAGYQALVMVDNSQGHSAYPEDALLISRMNAKPGGKQARMRDGWFIKDGRRVPQSMVFPANHSQYPNEPKGMKYVLAERGFNVKNLRGKCKNKCEVGAVMCCCKRLLELQPDFLEQKSLVQEVIEEAGHLCIFLPKFHCELNFIEFFWG</sequence>
<dbReference type="PANTHER" id="PTHR35871:SF1">
    <property type="entry name" value="CXC1-LIKE CYSTEINE CLUSTER ASSOCIATED WITH KDZ TRANSPOSASES DOMAIN-CONTAINING PROTEIN"/>
    <property type="match status" value="1"/>
</dbReference>
<feature type="compositionally biased region" description="Acidic residues" evidence="1">
    <location>
        <begin position="64"/>
        <end position="77"/>
    </location>
</feature>
<proteinExistence type="predicted"/>
<evidence type="ECO:0000256" key="1">
    <source>
        <dbReference type="SAM" id="MobiDB-lite"/>
    </source>
</evidence>
<feature type="compositionally biased region" description="Basic and acidic residues" evidence="1">
    <location>
        <begin position="136"/>
        <end position="148"/>
    </location>
</feature>
<keyword evidence="3" id="KW-1185">Reference proteome</keyword>
<dbReference type="EMBL" id="JAWWNJ010000013">
    <property type="protein sequence ID" value="KAK7042832.1"/>
    <property type="molecule type" value="Genomic_DNA"/>
</dbReference>
<feature type="region of interest" description="Disordered" evidence="1">
    <location>
        <begin position="1"/>
        <end position="90"/>
    </location>
</feature>
<evidence type="ECO:0000313" key="3">
    <source>
        <dbReference type="Proteomes" id="UP001362999"/>
    </source>
</evidence>
<feature type="compositionally biased region" description="Basic and acidic residues" evidence="1">
    <location>
        <begin position="269"/>
        <end position="282"/>
    </location>
</feature>
<feature type="region of interest" description="Disordered" evidence="1">
    <location>
        <begin position="136"/>
        <end position="282"/>
    </location>
</feature>
<dbReference type="AlphaFoldDB" id="A0AAW0CUV4"/>
<accession>A0AAW0CUV4</accession>
<name>A0AAW0CUV4_9AGAR</name>
<organism evidence="2 3">
    <name type="scientific">Favolaschia claudopus</name>
    <dbReference type="NCBI Taxonomy" id="2862362"/>
    <lineage>
        <taxon>Eukaryota</taxon>
        <taxon>Fungi</taxon>
        <taxon>Dikarya</taxon>
        <taxon>Basidiomycota</taxon>
        <taxon>Agaricomycotina</taxon>
        <taxon>Agaricomycetes</taxon>
        <taxon>Agaricomycetidae</taxon>
        <taxon>Agaricales</taxon>
        <taxon>Marasmiineae</taxon>
        <taxon>Mycenaceae</taxon>
        <taxon>Favolaschia</taxon>
    </lineage>
</organism>
<protein>
    <submittedName>
        <fullName evidence="2">Uncharacterized protein</fullName>
    </submittedName>
</protein>
<dbReference type="PANTHER" id="PTHR35871">
    <property type="entry name" value="EXPRESSED PROTEIN"/>
    <property type="match status" value="1"/>
</dbReference>
<feature type="non-terminal residue" evidence="2">
    <location>
        <position position="774"/>
    </location>
</feature>
<feature type="compositionally biased region" description="Acidic residues" evidence="1">
    <location>
        <begin position="235"/>
        <end position="252"/>
    </location>
</feature>
<feature type="compositionally biased region" description="Basic and acidic residues" evidence="1">
    <location>
        <begin position="157"/>
        <end position="176"/>
    </location>
</feature>
<comment type="caution">
    <text evidence="2">The sequence shown here is derived from an EMBL/GenBank/DDBJ whole genome shotgun (WGS) entry which is preliminary data.</text>
</comment>
<evidence type="ECO:0000313" key="2">
    <source>
        <dbReference type="EMBL" id="KAK7042832.1"/>
    </source>
</evidence>
<gene>
    <name evidence="2" type="ORF">R3P38DRAFT_3449566</name>
</gene>
<dbReference type="Proteomes" id="UP001362999">
    <property type="component" value="Unassembled WGS sequence"/>
</dbReference>